<feature type="region of interest" description="Disordered" evidence="4">
    <location>
        <begin position="56"/>
        <end position="84"/>
    </location>
</feature>
<keyword evidence="3" id="KW-0539">Nucleus</keyword>
<evidence type="ECO:0008006" key="6">
    <source>
        <dbReference type="Google" id="ProtNLM"/>
    </source>
</evidence>
<dbReference type="Gene3D" id="1.10.10.60">
    <property type="entry name" value="Homeodomain-like"/>
    <property type="match status" value="1"/>
</dbReference>
<evidence type="ECO:0000256" key="2">
    <source>
        <dbReference type="ARBA" id="ARBA00023163"/>
    </source>
</evidence>
<evidence type="ECO:0000256" key="3">
    <source>
        <dbReference type="ARBA" id="ARBA00023242"/>
    </source>
</evidence>
<evidence type="ECO:0000256" key="4">
    <source>
        <dbReference type="SAM" id="MobiDB-lite"/>
    </source>
</evidence>
<accession>M8B2B3</accession>
<dbReference type="eggNOG" id="KOG0724">
    <property type="taxonomic scope" value="Eukaryota"/>
</dbReference>
<name>M8B2B3_TRIUA</name>
<evidence type="ECO:0000313" key="5">
    <source>
        <dbReference type="EMBL" id="EMS67694.1"/>
    </source>
</evidence>
<keyword evidence="2" id="KW-0804">Transcription</keyword>
<sequence>MSSSWTFKQNKVFEVALNKYDRDAPDFFQNVAREVGDGKSVEDVKKHLAELVKDVDEIHTNGAGGSSNNNQGGSSRGGSSDGQRYSIGFFSILERQILA</sequence>
<dbReference type="AlphaFoldDB" id="M8B2B3"/>
<dbReference type="SUPFAM" id="SSF46689">
    <property type="entry name" value="Homeodomain-like"/>
    <property type="match status" value="1"/>
</dbReference>
<reference evidence="5" key="1">
    <citation type="journal article" date="2013" name="Nature">
        <title>Draft genome of the wheat A-genome progenitor Triticum urartu.</title>
        <authorList>
            <person name="Ling H.Q."/>
            <person name="Zhao S."/>
            <person name="Liu D."/>
            <person name="Wang J."/>
            <person name="Sun H."/>
            <person name="Zhang C."/>
            <person name="Fan H."/>
            <person name="Li D."/>
            <person name="Dong L."/>
            <person name="Tao Y."/>
            <person name="Gao C."/>
            <person name="Wu H."/>
            <person name="Li Y."/>
            <person name="Cui Y."/>
            <person name="Guo X."/>
            <person name="Zheng S."/>
            <person name="Wang B."/>
            <person name="Yu K."/>
            <person name="Liang Q."/>
            <person name="Yang W."/>
            <person name="Lou X."/>
            <person name="Chen J."/>
            <person name="Feng M."/>
            <person name="Jian J."/>
            <person name="Zhang X."/>
            <person name="Luo G."/>
            <person name="Jiang Y."/>
            <person name="Liu J."/>
            <person name="Wang Z."/>
            <person name="Sha Y."/>
            <person name="Zhang B."/>
            <person name="Wu H."/>
            <person name="Tang D."/>
            <person name="Shen Q."/>
            <person name="Xue P."/>
            <person name="Zou S."/>
            <person name="Wang X."/>
            <person name="Liu X."/>
            <person name="Wang F."/>
            <person name="Yang Y."/>
            <person name="An X."/>
            <person name="Dong Z."/>
            <person name="Zhang K."/>
            <person name="Zhang X."/>
            <person name="Luo M.C."/>
            <person name="Dvorak J."/>
            <person name="Tong Y."/>
            <person name="Wang J."/>
            <person name="Yang H."/>
            <person name="Li Z."/>
            <person name="Wang D."/>
            <person name="Zhang A."/>
            <person name="Wang J."/>
        </authorList>
    </citation>
    <scope>NUCLEOTIDE SEQUENCE</scope>
</reference>
<dbReference type="STRING" id="4572.M8B2B3"/>
<proteinExistence type="predicted"/>
<dbReference type="GO" id="GO:0003700">
    <property type="term" value="F:DNA-binding transcription factor activity"/>
    <property type="evidence" value="ECO:0007669"/>
    <property type="project" value="InterPro"/>
</dbReference>
<dbReference type="PANTHER" id="PTHR43952">
    <property type="entry name" value="MYB FAMILY TRANSCRIPTION FACTOR-RELATED"/>
    <property type="match status" value="1"/>
</dbReference>
<gene>
    <name evidence="5" type="ORF">TRIUR3_34765</name>
</gene>
<organism evidence="5">
    <name type="scientific">Triticum urartu</name>
    <name type="common">Red wild einkorn</name>
    <name type="synonym">Crithodium urartu</name>
    <dbReference type="NCBI Taxonomy" id="4572"/>
    <lineage>
        <taxon>Eukaryota</taxon>
        <taxon>Viridiplantae</taxon>
        <taxon>Streptophyta</taxon>
        <taxon>Embryophyta</taxon>
        <taxon>Tracheophyta</taxon>
        <taxon>Spermatophyta</taxon>
        <taxon>Magnoliopsida</taxon>
        <taxon>Liliopsida</taxon>
        <taxon>Poales</taxon>
        <taxon>Poaceae</taxon>
        <taxon>BOP clade</taxon>
        <taxon>Pooideae</taxon>
        <taxon>Triticodae</taxon>
        <taxon>Triticeae</taxon>
        <taxon>Triticinae</taxon>
        <taxon>Triticum</taxon>
    </lineage>
</organism>
<evidence type="ECO:0000256" key="1">
    <source>
        <dbReference type="ARBA" id="ARBA00023015"/>
    </source>
</evidence>
<keyword evidence="1" id="KW-0805">Transcription regulation</keyword>
<dbReference type="InterPro" id="IPR009057">
    <property type="entry name" value="Homeodomain-like_sf"/>
</dbReference>
<dbReference type="EMBL" id="KD016060">
    <property type="protein sequence ID" value="EMS67694.1"/>
    <property type="molecule type" value="Genomic_DNA"/>
</dbReference>
<dbReference type="PANTHER" id="PTHR43952:SF57">
    <property type="entry name" value="OS02G0706400 PROTEIN"/>
    <property type="match status" value="1"/>
</dbReference>
<protein>
    <recommendedName>
        <fullName evidence="6">SANT domain-containing protein</fullName>
    </recommendedName>
</protein>
<dbReference type="InterPro" id="IPR044636">
    <property type="entry name" value="RADIALIS-like"/>
</dbReference>